<gene>
    <name evidence="6" type="ORF">H9738_07020</name>
</gene>
<evidence type="ECO:0000313" key="7">
    <source>
        <dbReference type="Proteomes" id="UP000824230"/>
    </source>
</evidence>
<evidence type="ECO:0000259" key="5">
    <source>
        <dbReference type="PROSITE" id="PS50305"/>
    </source>
</evidence>
<dbReference type="Proteomes" id="UP000824230">
    <property type="component" value="Unassembled WGS sequence"/>
</dbReference>
<proteinExistence type="predicted"/>
<dbReference type="AlphaFoldDB" id="A0A9D1VML0"/>
<evidence type="ECO:0000256" key="3">
    <source>
        <dbReference type="ARBA" id="ARBA00023027"/>
    </source>
</evidence>
<evidence type="ECO:0000256" key="2">
    <source>
        <dbReference type="ARBA" id="ARBA00022679"/>
    </source>
</evidence>
<keyword evidence="4" id="KW-0862">Zinc</keyword>
<keyword evidence="3" id="KW-0520">NAD</keyword>
<dbReference type="GO" id="GO:0046872">
    <property type="term" value="F:metal ion binding"/>
    <property type="evidence" value="ECO:0007669"/>
    <property type="project" value="UniProtKB-KW"/>
</dbReference>
<dbReference type="Gene3D" id="3.40.50.1220">
    <property type="entry name" value="TPP-binding domain"/>
    <property type="match status" value="1"/>
</dbReference>
<feature type="binding site" evidence="4">
    <location>
        <position position="137"/>
    </location>
    <ligand>
        <name>Zn(2+)</name>
        <dbReference type="ChEBI" id="CHEBI:29105"/>
    </ligand>
</feature>
<dbReference type="InterPro" id="IPR029035">
    <property type="entry name" value="DHS-like_NAD/FAD-binding_dom"/>
</dbReference>
<dbReference type="PANTHER" id="PTHR11085">
    <property type="entry name" value="NAD-DEPENDENT PROTEIN DEACYLASE SIRTUIN-5, MITOCHONDRIAL-RELATED"/>
    <property type="match status" value="1"/>
</dbReference>
<dbReference type="InterPro" id="IPR003000">
    <property type="entry name" value="Sirtuin"/>
</dbReference>
<dbReference type="GO" id="GO:0070403">
    <property type="term" value="F:NAD+ binding"/>
    <property type="evidence" value="ECO:0007669"/>
    <property type="project" value="InterPro"/>
</dbReference>
<dbReference type="InterPro" id="IPR026591">
    <property type="entry name" value="Sirtuin_cat_small_dom_sf"/>
</dbReference>
<dbReference type="Pfam" id="PF02146">
    <property type="entry name" value="SIR2"/>
    <property type="match status" value="1"/>
</dbReference>
<dbReference type="SUPFAM" id="SSF52467">
    <property type="entry name" value="DHS-like NAD/FAD-binding domain"/>
    <property type="match status" value="1"/>
</dbReference>
<dbReference type="EC" id="2.3.1.286" evidence="1"/>
<reference evidence="6" key="2">
    <citation type="submission" date="2021-04" db="EMBL/GenBank/DDBJ databases">
        <authorList>
            <person name="Gilroy R."/>
        </authorList>
    </citation>
    <scope>NUCLEOTIDE SEQUENCE</scope>
    <source>
        <strain evidence="6">ChiHjej12B11-1927</strain>
    </source>
</reference>
<feature type="active site" description="Proton acceptor" evidence="4">
    <location>
        <position position="126"/>
    </location>
</feature>
<protein>
    <recommendedName>
        <fullName evidence="1">protein acetyllysine N-acetyltransferase</fullName>
        <ecNumber evidence="1">2.3.1.286</ecNumber>
    </recommendedName>
</protein>
<dbReference type="InterPro" id="IPR050134">
    <property type="entry name" value="NAD-dep_sirtuin_deacylases"/>
</dbReference>
<feature type="domain" description="Deacetylase sirtuin-type" evidence="5">
    <location>
        <begin position="1"/>
        <end position="246"/>
    </location>
</feature>
<sequence>MDILEKKIELLKNILNDSRYTVMLGGSGMMKEGGYQGLKSPEQAYETEKKYGLSPEDIFTTVFYNNRTEQFFDFYRTEILGNIPQITESAYVAARMEAAGKLQCIIDSNVYELPQRGGCKNVISLHGSIYHNQCPHCGREYSMEYIRDSVKIPRCESCGRVIRPGVSLYGEMLDSSIMSEATRQVEQAEVLMLMGTSMESEVFSKYVRYFEGKKLVIIHNEEHFMDEKADLVIIDEPKNVLPKLGF</sequence>
<keyword evidence="2" id="KW-0808">Transferase</keyword>
<evidence type="ECO:0000313" key="6">
    <source>
        <dbReference type="EMBL" id="HIX37603.1"/>
    </source>
</evidence>
<comment type="caution">
    <text evidence="6">The sequence shown here is derived from an EMBL/GenBank/DDBJ whole genome shotgun (WGS) entry which is preliminary data.</text>
</comment>
<feature type="binding site" evidence="4">
    <location>
        <position position="158"/>
    </location>
    <ligand>
        <name>Zn(2+)</name>
        <dbReference type="ChEBI" id="CHEBI:29105"/>
    </ligand>
</feature>
<dbReference type="GO" id="GO:0017136">
    <property type="term" value="F:histone deacetylase activity, NAD-dependent"/>
    <property type="evidence" value="ECO:0007669"/>
    <property type="project" value="TreeGrafter"/>
</dbReference>
<evidence type="ECO:0000256" key="4">
    <source>
        <dbReference type="PROSITE-ProRule" id="PRU00236"/>
    </source>
</evidence>
<name>A0A9D1VML0_9FIRM</name>
<keyword evidence="4" id="KW-0479">Metal-binding</keyword>
<reference evidence="6" key="1">
    <citation type="journal article" date="2021" name="PeerJ">
        <title>Extensive microbial diversity within the chicken gut microbiome revealed by metagenomics and culture.</title>
        <authorList>
            <person name="Gilroy R."/>
            <person name="Ravi A."/>
            <person name="Getino M."/>
            <person name="Pursley I."/>
            <person name="Horton D.L."/>
            <person name="Alikhan N.F."/>
            <person name="Baker D."/>
            <person name="Gharbi K."/>
            <person name="Hall N."/>
            <person name="Watson M."/>
            <person name="Adriaenssens E.M."/>
            <person name="Foster-Nyarko E."/>
            <person name="Jarju S."/>
            <person name="Secka A."/>
            <person name="Antonio M."/>
            <person name="Oren A."/>
            <person name="Chaudhuri R.R."/>
            <person name="La Ragione R."/>
            <person name="Hildebrand F."/>
            <person name="Pallen M.J."/>
        </authorList>
    </citation>
    <scope>NUCLEOTIDE SEQUENCE</scope>
    <source>
        <strain evidence="6">ChiHjej12B11-1927</strain>
    </source>
</reference>
<feature type="binding site" evidence="4">
    <location>
        <position position="155"/>
    </location>
    <ligand>
        <name>Zn(2+)</name>
        <dbReference type="ChEBI" id="CHEBI:29105"/>
    </ligand>
</feature>
<dbReference type="EMBL" id="DXFG01000139">
    <property type="protein sequence ID" value="HIX37603.1"/>
    <property type="molecule type" value="Genomic_DNA"/>
</dbReference>
<accession>A0A9D1VML0</accession>
<feature type="binding site" evidence="4">
    <location>
        <position position="134"/>
    </location>
    <ligand>
        <name>Zn(2+)</name>
        <dbReference type="ChEBI" id="CHEBI:29105"/>
    </ligand>
</feature>
<evidence type="ECO:0000256" key="1">
    <source>
        <dbReference type="ARBA" id="ARBA00012928"/>
    </source>
</evidence>
<dbReference type="PROSITE" id="PS50305">
    <property type="entry name" value="SIRTUIN"/>
    <property type="match status" value="1"/>
</dbReference>
<dbReference type="InterPro" id="IPR026590">
    <property type="entry name" value="Ssirtuin_cat_dom"/>
</dbReference>
<dbReference type="PANTHER" id="PTHR11085:SF4">
    <property type="entry name" value="NAD-DEPENDENT PROTEIN DEACYLASE"/>
    <property type="match status" value="1"/>
</dbReference>
<dbReference type="Gene3D" id="3.30.1600.10">
    <property type="entry name" value="SIR2/SIRT2 'Small Domain"/>
    <property type="match status" value="1"/>
</dbReference>
<organism evidence="6 7">
    <name type="scientific">Candidatus Blautia pullistercoris</name>
    <dbReference type="NCBI Taxonomy" id="2838499"/>
    <lineage>
        <taxon>Bacteria</taxon>
        <taxon>Bacillati</taxon>
        <taxon>Bacillota</taxon>
        <taxon>Clostridia</taxon>
        <taxon>Lachnospirales</taxon>
        <taxon>Lachnospiraceae</taxon>
        <taxon>Blautia</taxon>
    </lineage>
</organism>